<dbReference type="InterPro" id="IPR036390">
    <property type="entry name" value="WH_DNA-bd_sf"/>
</dbReference>
<name>A0A4Q9VJI3_9HYPH</name>
<dbReference type="OrthoDB" id="9786526at2"/>
<dbReference type="PANTHER" id="PTHR30537:SF21">
    <property type="entry name" value="HTH-TYPE TRANSCRIPTIONAL REGULATOR SINR-RELATED"/>
    <property type="match status" value="1"/>
</dbReference>
<protein>
    <submittedName>
        <fullName evidence="6">LysR family transcriptional regulator</fullName>
    </submittedName>
</protein>
<dbReference type="SUPFAM" id="SSF46785">
    <property type="entry name" value="Winged helix' DNA-binding domain"/>
    <property type="match status" value="1"/>
</dbReference>
<accession>A0A4Q9VJI3</accession>
<keyword evidence="4" id="KW-0804">Transcription</keyword>
<dbReference type="Pfam" id="PF03466">
    <property type="entry name" value="LysR_substrate"/>
    <property type="match status" value="1"/>
</dbReference>
<dbReference type="Gene3D" id="1.10.10.10">
    <property type="entry name" value="Winged helix-like DNA-binding domain superfamily/Winged helix DNA-binding domain"/>
    <property type="match status" value="1"/>
</dbReference>
<dbReference type="PANTHER" id="PTHR30537">
    <property type="entry name" value="HTH-TYPE TRANSCRIPTIONAL REGULATOR"/>
    <property type="match status" value="1"/>
</dbReference>
<evidence type="ECO:0000256" key="1">
    <source>
        <dbReference type="ARBA" id="ARBA00009437"/>
    </source>
</evidence>
<evidence type="ECO:0000256" key="2">
    <source>
        <dbReference type="ARBA" id="ARBA00023015"/>
    </source>
</evidence>
<dbReference type="InterPro" id="IPR036388">
    <property type="entry name" value="WH-like_DNA-bd_sf"/>
</dbReference>
<feature type="domain" description="HTH lysR-type" evidence="5">
    <location>
        <begin position="4"/>
        <end position="61"/>
    </location>
</feature>
<keyword evidence="3" id="KW-0238">DNA-binding</keyword>
<dbReference type="FunFam" id="1.10.10.10:FF:000001">
    <property type="entry name" value="LysR family transcriptional regulator"/>
    <property type="match status" value="1"/>
</dbReference>
<dbReference type="PROSITE" id="PS50931">
    <property type="entry name" value="HTH_LYSR"/>
    <property type="match status" value="1"/>
</dbReference>
<reference evidence="6 7" key="1">
    <citation type="submission" date="2019-02" db="EMBL/GenBank/DDBJ databases">
        <title>Siculibacillus lacustris gen. nov., sp. nov., a new rosette-forming bacterium isolated from a freshwater crater lake (Lake St. Ana, Romania).</title>
        <authorList>
            <person name="Felfoldi T."/>
            <person name="Marton Z."/>
            <person name="Szabo A."/>
            <person name="Mentes A."/>
            <person name="Boka K."/>
            <person name="Marialigeti K."/>
            <person name="Mathe I."/>
            <person name="Koncz M."/>
            <person name="Schumann P."/>
            <person name="Toth E."/>
        </authorList>
    </citation>
    <scope>NUCLEOTIDE SEQUENCE [LARGE SCALE GENOMIC DNA]</scope>
    <source>
        <strain evidence="6 7">SA-279</strain>
    </source>
</reference>
<dbReference type="InterPro" id="IPR000847">
    <property type="entry name" value="LysR_HTH_N"/>
</dbReference>
<evidence type="ECO:0000259" key="5">
    <source>
        <dbReference type="PROSITE" id="PS50931"/>
    </source>
</evidence>
<gene>
    <name evidence="6" type="ORF">EYW49_15825</name>
</gene>
<dbReference type="GO" id="GO:0003700">
    <property type="term" value="F:DNA-binding transcription factor activity"/>
    <property type="evidence" value="ECO:0007669"/>
    <property type="project" value="InterPro"/>
</dbReference>
<dbReference type="Proteomes" id="UP000292781">
    <property type="component" value="Unassembled WGS sequence"/>
</dbReference>
<dbReference type="GO" id="GO:0043565">
    <property type="term" value="F:sequence-specific DNA binding"/>
    <property type="evidence" value="ECO:0007669"/>
    <property type="project" value="TreeGrafter"/>
</dbReference>
<keyword evidence="7" id="KW-1185">Reference proteome</keyword>
<dbReference type="InterPro" id="IPR005119">
    <property type="entry name" value="LysR_subst-bd"/>
</dbReference>
<dbReference type="AlphaFoldDB" id="A0A4Q9VJI3"/>
<dbReference type="Gene3D" id="3.40.190.290">
    <property type="match status" value="1"/>
</dbReference>
<evidence type="ECO:0000256" key="3">
    <source>
        <dbReference type="ARBA" id="ARBA00023125"/>
    </source>
</evidence>
<dbReference type="CDD" id="cd08422">
    <property type="entry name" value="PBP2_CrgA_like"/>
    <property type="match status" value="1"/>
</dbReference>
<keyword evidence="2" id="KW-0805">Transcription regulation</keyword>
<evidence type="ECO:0000256" key="4">
    <source>
        <dbReference type="ARBA" id="ARBA00023163"/>
    </source>
</evidence>
<dbReference type="EMBL" id="SJFN01000025">
    <property type="protein sequence ID" value="TBW35494.1"/>
    <property type="molecule type" value="Genomic_DNA"/>
</dbReference>
<dbReference type="RefSeq" id="WP_131310576.1">
    <property type="nucleotide sequence ID" value="NZ_SJFN01000025.1"/>
</dbReference>
<sequence length="299" mass="32240">MPMDRLREIETFVRIVETGSLSAAARALGRSVPMVSKELARLERRLGARLIARTSRRQAPTPEGSRFHADALRILADLGEAEAAAGGAARAMAGPLRITAPIAFARRFVAPVLARLAAAHPDLRPHLHPTDTIVDLIGENIDLAFRYGVAGGPGLVVRRLAANHRIVAAAPAHLADVTPPRAPEDLASRRMLTIGTGTGRNRAFVGPGGEQRTVHLEPHLSSTSGEVIHDWALAGLGFEIRSWLDVAEDLASGRLVRVMPDWHIPGADLHAVFPARRHIPERVRRVLDEVTRGLPGEDG</sequence>
<dbReference type="InterPro" id="IPR058163">
    <property type="entry name" value="LysR-type_TF_proteobact-type"/>
</dbReference>
<organism evidence="6 7">
    <name type="scientific">Siculibacillus lacustris</name>
    <dbReference type="NCBI Taxonomy" id="1549641"/>
    <lineage>
        <taxon>Bacteria</taxon>
        <taxon>Pseudomonadati</taxon>
        <taxon>Pseudomonadota</taxon>
        <taxon>Alphaproteobacteria</taxon>
        <taxon>Hyphomicrobiales</taxon>
        <taxon>Ancalomicrobiaceae</taxon>
        <taxon>Siculibacillus</taxon>
    </lineage>
</organism>
<evidence type="ECO:0000313" key="7">
    <source>
        <dbReference type="Proteomes" id="UP000292781"/>
    </source>
</evidence>
<dbReference type="SUPFAM" id="SSF53850">
    <property type="entry name" value="Periplasmic binding protein-like II"/>
    <property type="match status" value="1"/>
</dbReference>
<dbReference type="GO" id="GO:0006351">
    <property type="term" value="P:DNA-templated transcription"/>
    <property type="evidence" value="ECO:0007669"/>
    <property type="project" value="TreeGrafter"/>
</dbReference>
<comment type="similarity">
    <text evidence="1">Belongs to the LysR transcriptional regulatory family.</text>
</comment>
<dbReference type="Pfam" id="PF00126">
    <property type="entry name" value="HTH_1"/>
    <property type="match status" value="1"/>
</dbReference>
<evidence type="ECO:0000313" key="6">
    <source>
        <dbReference type="EMBL" id="TBW35494.1"/>
    </source>
</evidence>
<comment type="caution">
    <text evidence="6">The sequence shown here is derived from an EMBL/GenBank/DDBJ whole genome shotgun (WGS) entry which is preliminary data.</text>
</comment>
<proteinExistence type="inferred from homology"/>